<keyword evidence="2" id="KW-0472">Membrane</keyword>
<keyword evidence="2" id="KW-1133">Transmembrane helix</keyword>
<organism evidence="3">
    <name type="scientific">uncultured Nocardioidaceae bacterium</name>
    <dbReference type="NCBI Taxonomy" id="253824"/>
    <lineage>
        <taxon>Bacteria</taxon>
        <taxon>Bacillati</taxon>
        <taxon>Actinomycetota</taxon>
        <taxon>Actinomycetes</taxon>
        <taxon>Propionibacteriales</taxon>
        <taxon>Nocardioidaceae</taxon>
        <taxon>environmental samples</taxon>
    </lineage>
</organism>
<protein>
    <recommendedName>
        <fullName evidence="4">DUF3105 domain-containing protein</fullName>
    </recommendedName>
</protein>
<dbReference type="Pfam" id="PF11303">
    <property type="entry name" value="DUF3105"/>
    <property type="match status" value="1"/>
</dbReference>
<reference evidence="3" key="1">
    <citation type="submission" date="2020-02" db="EMBL/GenBank/DDBJ databases">
        <authorList>
            <person name="Meier V. D."/>
        </authorList>
    </citation>
    <scope>NUCLEOTIDE SEQUENCE</scope>
    <source>
        <strain evidence="3">AVDCRST_MAG36</strain>
    </source>
</reference>
<dbReference type="EMBL" id="CADCUH010000093">
    <property type="protein sequence ID" value="CAA9343267.1"/>
    <property type="molecule type" value="Genomic_DNA"/>
</dbReference>
<keyword evidence="2" id="KW-0812">Transmembrane</keyword>
<gene>
    <name evidence="3" type="ORF">AVDCRST_MAG36-1504</name>
</gene>
<dbReference type="InterPro" id="IPR021454">
    <property type="entry name" value="DUF3105"/>
</dbReference>
<feature type="transmembrane region" description="Helical" evidence="2">
    <location>
        <begin position="36"/>
        <end position="59"/>
    </location>
</feature>
<evidence type="ECO:0000256" key="1">
    <source>
        <dbReference type="SAM" id="MobiDB-lite"/>
    </source>
</evidence>
<accession>A0A6J4LVU9</accession>
<name>A0A6J4LVU9_9ACTN</name>
<evidence type="ECO:0000256" key="2">
    <source>
        <dbReference type="SAM" id="Phobius"/>
    </source>
</evidence>
<evidence type="ECO:0008006" key="4">
    <source>
        <dbReference type="Google" id="ProtNLM"/>
    </source>
</evidence>
<proteinExistence type="predicted"/>
<evidence type="ECO:0000313" key="3">
    <source>
        <dbReference type="EMBL" id="CAA9343267.1"/>
    </source>
</evidence>
<sequence>MAKTSPKGTAKSKDAGRRAVVEQMRREQQAKERRKTLLMIGAAVLVGAIIIGTAVWQLVREQAADGRELAAIGVPASEAGCQDVVTEDAAGEGEHRPPGEGISYEDAPPAFGPHWENALQPGEVRKFYTADDRPEVERLVHSLEHGWTILWYDDTVAGDETALTDLEGVADNFPDVTDREQKIIVAPWTADDGGEFPDDAHLALTHWSAGSAGQEGVWQYCSEVSGEVVADFMDEYPASDSPEGVNPQVF</sequence>
<feature type="region of interest" description="Disordered" evidence="1">
    <location>
        <begin position="1"/>
        <end position="28"/>
    </location>
</feature>
<dbReference type="AlphaFoldDB" id="A0A6J4LVU9"/>
<feature type="compositionally biased region" description="Basic and acidic residues" evidence="1">
    <location>
        <begin position="11"/>
        <end position="28"/>
    </location>
</feature>